<dbReference type="Proteomes" id="UP001152795">
    <property type="component" value="Unassembled WGS sequence"/>
</dbReference>
<dbReference type="OrthoDB" id="416454at2759"/>
<evidence type="ECO:0000313" key="1">
    <source>
        <dbReference type="EMBL" id="CAB4039113.1"/>
    </source>
</evidence>
<protein>
    <submittedName>
        <fullName evidence="1">Uncharacterized protein</fullName>
    </submittedName>
</protein>
<keyword evidence="2" id="KW-1185">Reference proteome</keyword>
<dbReference type="EMBL" id="CACRXK020024963">
    <property type="protein sequence ID" value="CAB4039113.1"/>
    <property type="molecule type" value="Genomic_DNA"/>
</dbReference>
<evidence type="ECO:0000313" key="2">
    <source>
        <dbReference type="Proteomes" id="UP001152795"/>
    </source>
</evidence>
<accession>A0A7D9LTA7</accession>
<dbReference type="AlphaFoldDB" id="A0A7D9LTA7"/>
<organism evidence="1 2">
    <name type="scientific">Paramuricea clavata</name>
    <name type="common">Red gorgonian</name>
    <name type="synonym">Violescent sea-whip</name>
    <dbReference type="NCBI Taxonomy" id="317549"/>
    <lineage>
        <taxon>Eukaryota</taxon>
        <taxon>Metazoa</taxon>
        <taxon>Cnidaria</taxon>
        <taxon>Anthozoa</taxon>
        <taxon>Octocorallia</taxon>
        <taxon>Malacalcyonacea</taxon>
        <taxon>Plexauridae</taxon>
        <taxon>Paramuricea</taxon>
    </lineage>
</organism>
<proteinExistence type="predicted"/>
<sequence>MELRDKKLRIFRLSRNAEDWVVYRQLRNSIKTSLRAAESNFVRNQIEEYKGNSRSMWKVIRGCLPSKDSEKPVYQKDHKKLANEFNEYFASVGKIAADKVKRLAEVNNIQIYCFTTCKTPIFS</sequence>
<name>A0A7D9LTA7_PARCT</name>
<reference evidence="1" key="1">
    <citation type="submission" date="2020-04" db="EMBL/GenBank/DDBJ databases">
        <authorList>
            <person name="Alioto T."/>
            <person name="Alioto T."/>
            <person name="Gomez Garrido J."/>
        </authorList>
    </citation>
    <scope>NUCLEOTIDE SEQUENCE</scope>
    <source>
        <strain evidence="1">A484AB</strain>
    </source>
</reference>
<gene>
    <name evidence="1" type="ORF">PACLA_8A051249</name>
</gene>
<comment type="caution">
    <text evidence="1">The sequence shown here is derived from an EMBL/GenBank/DDBJ whole genome shotgun (WGS) entry which is preliminary data.</text>
</comment>